<dbReference type="STRING" id="6412.T1F830"/>
<dbReference type="CTD" id="20204979"/>
<dbReference type="SUPFAM" id="SSF57829">
    <property type="entry name" value="Zn-binding ribosomal proteins"/>
    <property type="match status" value="1"/>
</dbReference>
<dbReference type="NCBIfam" id="TIGR01031">
    <property type="entry name" value="rpmF_bact"/>
    <property type="match status" value="1"/>
</dbReference>
<dbReference type="Pfam" id="PF01783">
    <property type="entry name" value="Ribosomal_L32p"/>
    <property type="match status" value="1"/>
</dbReference>
<reference evidence="12" key="1">
    <citation type="submission" date="2012-12" db="EMBL/GenBank/DDBJ databases">
        <authorList>
            <person name="Hellsten U."/>
            <person name="Grimwood J."/>
            <person name="Chapman J.A."/>
            <person name="Shapiro H."/>
            <person name="Aerts A."/>
            <person name="Otillar R.P."/>
            <person name="Terry A.Y."/>
            <person name="Boore J.L."/>
            <person name="Simakov O."/>
            <person name="Marletaz F."/>
            <person name="Cho S.-J."/>
            <person name="Edsinger-Gonzales E."/>
            <person name="Havlak P."/>
            <person name="Kuo D.-H."/>
            <person name="Larsson T."/>
            <person name="Lv J."/>
            <person name="Arendt D."/>
            <person name="Savage R."/>
            <person name="Osoegawa K."/>
            <person name="de Jong P."/>
            <person name="Lindberg D.R."/>
            <person name="Seaver E.C."/>
            <person name="Weisblat D.A."/>
            <person name="Putnam N.H."/>
            <person name="Grigoriev I.V."/>
            <person name="Rokhsar D.S."/>
        </authorList>
    </citation>
    <scope>NUCLEOTIDE SEQUENCE</scope>
</reference>
<evidence type="ECO:0000256" key="4">
    <source>
        <dbReference type="ARBA" id="ARBA00022980"/>
    </source>
</evidence>
<dbReference type="InterPro" id="IPR011332">
    <property type="entry name" value="Ribosomal_zn-bd"/>
</dbReference>
<dbReference type="PANTHER" id="PTHR21026:SF2">
    <property type="entry name" value="LARGE RIBOSOMAL SUBUNIT PROTEIN BL32M"/>
    <property type="match status" value="1"/>
</dbReference>
<dbReference type="InterPro" id="IPR051991">
    <property type="entry name" value="Mitoribosomal_protein_bL32"/>
</dbReference>
<evidence type="ECO:0000256" key="7">
    <source>
        <dbReference type="ARBA" id="ARBA00039935"/>
    </source>
</evidence>
<dbReference type="KEGG" id="hro:HELRODRAFT_174401"/>
<dbReference type="GeneID" id="20204979"/>
<dbReference type="InParanoid" id="T1F830"/>
<sequence>MVAALLCLNIEHYHTRNVSALQQQCKYASALAVSIANTGILSKSGFPSISEILDGILFAAVPKNRRSREKRAKRRFGCHKVREYMTPKTNIVVCLNCGHYHESHTLCGHCYDKVKNQTPSNRENLL</sequence>
<dbReference type="GO" id="GO:0006412">
    <property type="term" value="P:translation"/>
    <property type="evidence" value="ECO:0007669"/>
    <property type="project" value="InterPro"/>
</dbReference>
<evidence type="ECO:0000256" key="8">
    <source>
        <dbReference type="ARBA" id="ARBA00042577"/>
    </source>
</evidence>
<dbReference type="Proteomes" id="UP000015101">
    <property type="component" value="Unassembled WGS sequence"/>
</dbReference>
<dbReference type="GO" id="GO:0003735">
    <property type="term" value="F:structural constituent of ribosome"/>
    <property type="evidence" value="ECO:0000318"/>
    <property type="project" value="GO_Central"/>
</dbReference>
<proteinExistence type="inferred from homology"/>
<keyword evidence="12" id="KW-1185">Reference proteome</keyword>
<evidence type="ECO:0000313" key="12">
    <source>
        <dbReference type="Proteomes" id="UP000015101"/>
    </source>
</evidence>
<dbReference type="HOGENOM" id="CLU_1983974_0_0_1"/>
<evidence type="ECO:0000256" key="5">
    <source>
        <dbReference type="ARBA" id="ARBA00023128"/>
    </source>
</evidence>
<evidence type="ECO:0000256" key="6">
    <source>
        <dbReference type="ARBA" id="ARBA00023274"/>
    </source>
</evidence>
<reference evidence="10 12" key="2">
    <citation type="journal article" date="2013" name="Nature">
        <title>Insights into bilaterian evolution from three spiralian genomes.</title>
        <authorList>
            <person name="Simakov O."/>
            <person name="Marletaz F."/>
            <person name="Cho S.J."/>
            <person name="Edsinger-Gonzales E."/>
            <person name="Havlak P."/>
            <person name="Hellsten U."/>
            <person name="Kuo D.H."/>
            <person name="Larsson T."/>
            <person name="Lv J."/>
            <person name="Arendt D."/>
            <person name="Savage R."/>
            <person name="Osoegawa K."/>
            <person name="de Jong P."/>
            <person name="Grimwood J."/>
            <person name="Chapman J.A."/>
            <person name="Shapiro H."/>
            <person name="Aerts A."/>
            <person name="Otillar R.P."/>
            <person name="Terry A.Y."/>
            <person name="Boore J.L."/>
            <person name="Grigoriev I.V."/>
            <person name="Lindberg D.R."/>
            <person name="Seaver E.C."/>
            <person name="Weisblat D.A."/>
            <person name="Putnam N.H."/>
            <person name="Rokhsar D.S."/>
        </authorList>
    </citation>
    <scope>NUCLEOTIDE SEQUENCE</scope>
</reference>
<evidence type="ECO:0000256" key="9">
    <source>
        <dbReference type="ARBA" id="ARBA00045766"/>
    </source>
</evidence>
<dbReference type="GO" id="GO:0005762">
    <property type="term" value="C:mitochondrial large ribosomal subunit"/>
    <property type="evidence" value="ECO:0000318"/>
    <property type="project" value="GO_Central"/>
</dbReference>
<evidence type="ECO:0000256" key="3">
    <source>
        <dbReference type="ARBA" id="ARBA00022946"/>
    </source>
</evidence>
<keyword evidence="5" id="KW-0496">Mitochondrion</keyword>
<keyword evidence="4" id="KW-0689">Ribosomal protein</keyword>
<dbReference type="EnsemblMetazoa" id="HelroT174401">
    <property type="protein sequence ID" value="HelroP174401"/>
    <property type="gene ID" value="HelroG174401"/>
</dbReference>
<dbReference type="eggNOG" id="KOG4080">
    <property type="taxonomic scope" value="Eukaryota"/>
</dbReference>
<evidence type="ECO:0000313" key="10">
    <source>
        <dbReference type="EMBL" id="ESO02926.1"/>
    </source>
</evidence>
<gene>
    <name evidence="11" type="primary">20204979</name>
    <name evidence="10" type="ORF">HELRODRAFT_174401</name>
</gene>
<dbReference type="EMBL" id="KB096716">
    <property type="protein sequence ID" value="ESO02926.1"/>
    <property type="molecule type" value="Genomic_DNA"/>
</dbReference>
<keyword evidence="3" id="KW-0809">Transit peptide</keyword>
<evidence type="ECO:0000256" key="1">
    <source>
        <dbReference type="ARBA" id="ARBA00004173"/>
    </source>
</evidence>
<dbReference type="InterPro" id="IPR002677">
    <property type="entry name" value="Ribosomal_bL32"/>
</dbReference>
<accession>T1F830</accession>
<evidence type="ECO:0000256" key="2">
    <source>
        <dbReference type="ARBA" id="ARBA00008560"/>
    </source>
</evidence>
<name>T1F830_HELRO</name>
<dbReference type="PANTHER" id="PTHR21026">
    <property type="entry name" value="39S RIBOSOMAL PROTEIN L32, MITOCHONDRIAL"/>
    <property type="match status" value="1"/>
</dbReference>
<evidence type="ECO:0000313" key="11">
    <source>
        <dbReference type="EnsemblMetazoa" id="HelroP174401"/>
    </source>
</evidence>
<comment type="similarity">
    <text evidence="2">Belongs to the bacterial ribosomal protein bL32 family.</text>
</comment>
<dbReference type="OrthoDB" id="2014905at2759"/>
<dbReference type="RefSeq" id="XP_009019140.1">
    <property type="nucleotide sequence ID" value="XM_009020892.1"/>
</dbReference>
<keyword evidence="6" id="KW-0687">Ribonucleoprotein</keyword>
<dbReference type="AlphaFoldDB" id="T1F830"/>
<protein>
    <recommendedName>
        <fullName evidence="7">Large ribosomal subunit protein bL32m</fullName>
    </recommendedName>
    <alternativeName>
        <fullName evidence="8">39S ribosomal protein L32, mitochondrial</fullName>
    </alternativeName>
</protein>
<reference evidence="11" key="3">
    <citation type="submission" date="2015-06" db="UniProtKB">
        <authorList>
            <consortium name="EnsemblMetazoa"/>
        </authorList>
    </citation>
    <scope>IDENTIFICATION</scope>
</reference>
<organism evidence="11 12">
    <name type="scientific">Helobdella robusta</name>
    <name type="common">Californian leech</name>
    <dbReference type="NCBI Taxonomy" id="6412"/>
    <lineage>
        <taxon>Eukaryota</taxon>
        <taxon>Metazoa</taxon>
        <taxon>Spiralia</taxon>
        <taxon>Lophotrochozoa</taxon>
        <taxon>Annelida</taxon>
        <taxon>Clitellata</taxon>
        <taxon>Hirudinea</taxon>
        <taxon>Rhynchobdellida</taxon>
        <taxon>Glossiphoniidae</taxon>
        <taxon>Helobdella</taxon>
    </lineage>
</organism>
<comment type="subcellular location">
    <subcellularLocation>
        <location evidence="1">Mitochondrion</location>
    </subcellularLocation>
</comment>
<comment type="function">
    <text evidence="9">Component of the mitochondrial large ribosomal subunit (mt-LSU). The mitochondrial ribosome (mitoribosome) is a large ribonucleoprotein complex responsible for the synthesis of proteins inside mitochondria.</text>
</comment>
<dbReference type="EMBL" id="AMQM01004907">
    <property type="status" value="NOT_ANNOTATED_CDS"/>
    <property type="molecule type" value="Genomic_DNA"/>
</dbReference>